<dbReference type="PaxDb" id="3218-PP1S10_187V6.1"/>
<dbReference type="RefSeq" id="XP_024362400.1">
    <property type="nucleotide sequence ID" value="XM_024506632.2"/>
</dbReference>
<gene>
    <name evidence="6" type="primary">LOC112275896</name>
    <name evidence="5" type="ORF">PHYPA_027779</name>
</gene>
<feature type="domain" description="C2H2-type" evidence="4">
    <location>
        <begin position="397"/>
        <end position="425"/>
    </location>
</feature>
<dbReference type="Proteomes" id="UP000006727">
    <property type="component" value="Chromosome 23"/>
</dbReference>
<dbReference type="GO" id="GO:0008270">
    <property type="term" value="F:zinc ion binding"/>
    <property type="evidence" value="ECO:0007669"/>
    <property type="project" value="UniProtKB-KW"/>
</dbReference>
<dbReference type="SMART" id="SM00355">
    <property type="entry name" value="ZnF_C2H2"/>
    <property type="match status" value="2"/>
</dbReference>
<dbReference type="EnsemblPlants" id="Pp3c23_8430V3.2">
    <property type="protein sequence ID" value="Pp3c23_8430V3.2"/>
    <property type="gene ID" value="Pp3c23_8430"/>
</dbReference>
<dbReference type="PROSITE" id="PS50157">
    <property type="entry name" value="ZINC_FINGER_C2H2_2"/>
    <property type="match status" value="2"/>
</dbReference>
<evidence type="ECO:0000313" key="6">
    <source>
        <dbReference type="EnsemblPlants" id="Pp3c23_8430V3.1"/>
    </source>
</evidence>
<evidence type="ECO:0000256" key="3">
    <source>
        <dbReference type="SAM" id="MobiDB-lite"/>
    </source>
</evidence>
<keyword evidence="1" id="KW-0479">Metal-binding</keyword>
<proteinExistence type="predicted"/>
<dbReference type="KEGG" id="ppp:112275896"/>
<keyword evidence="7" id="KW-1185">Reference proteome</keyword>
<keyword evidence="2" id="KW-0175">Coiled coil</keyword>
<dbReference type="Gene3D" id="3.30.160.60">
    <property type="entry name" value="Classic Zinc Finger"/>
    <property type="match status" value="1"/>
</dbReference>
<evidence type="ECO:0000259" key="4">
    <source>
        <dbReference type="PROSITE" id="PS50157"/>
    </source>
</evidence>
<dbReference type="Gramene" id="Pp3c23_8430V3.2">
    <property type="protein sequence ID" value="Pp3c23_8430V3.2"/>
    <property type="gene ID" value="Pp3c23_8430"/>
</dbReference>
<dbReference type="OrthoDB" id="8117402at2759"/>
<feature type="compositionally biased region" description="Polar residues" evidence="3">
    <location>
        <begin position="423"/>
        <end position="442"/>
    </location>
</feature>
<dbReference type="Gramene" id="Pp3c23_8430V3.1">
    <property type="protein sequence ID" value="Pp3c23_8430V3.1"/>
    <property type="gene ID" value="Pp3c23_8430"/>
</dbReference>
<dbReference type="AlphaFoldDB" id="A0A2K1III8"/>
<dbReference type="EnsemblPlants" id="Pp3c23_8430V3.1">
    <property type="protein sequence ID" value="Pp3c23_8430V3.1"/>
    <property type="gene ID" value="Pp3c23_8430"/>
</dbReference>
<dbReference type="EMBL" id="ABEU02000023">
    <property type="protein sequence ID" value="PNR29087.1"/>
    <property type="molecule type" value="Genomic_DNA"/>
</dbReference>
<evidence type="ECO:0000313" key="7">
    <source>
        <dbReference type="Proteomes" id="UP000006727"/>
    </source>
</evidence>
<dbReference type="Gramene" id="Pp3c23_8430V3.3">
    <property type="protein sequence ID" value="Pp3c23_8430V3.3"/>
    <property type="gene ID" value="Pp3c23_8430"/>
</dbReference>
<keyword evidence="1" id="KW-0862">Zinc</keyword>
<sequence length="487" mass="55165">MQAVLPYEIRPKGCVSEQFKMICESRAGLQYACGQTSSMYYNVADSVPCKTTSFPMLSLHNSAEQILPSLPVIHGNMAQDFQQIETMNRAAVLPQIEDPYNFLTQPASRGLSWCFGLQSDVAKEWSYLVNKSGTHAAGSKVAAETCVEGGIVVVRSLSCPWSSTNVQDTYRSADSDLILFHRILDDAFPSDCRQVGWCKYCATLEKELMSSLEVKVSKWADDNSLVGANFKQMDQYFEPRTTMPVVEHDSRKRKYEQNDWESDRAQVLLKLNELNTRTKKAEQRVLELEQLLRDPVVLGLDDTCDDSDIVTSASQHGYFHESEMLVCKIAGCNKTFKSSKTLRRHALQKHSDNARFLVCNQPTVNGEMCHFETIHSGVLSYHRKHSLAHQRREDWHISCPFCQSKFARQHEMERHRRICKSRPQPSQASPNSNGSSVQSTVTGTLSEASLNHPTQLPDYMVPTRRNYDHQLFKMSGTKFNIESGITL</sequence>
<evidence type="ECO:0000313" key="5">
    <source>
        <dbReference type="EMBL" id="PNR29087.1"/>
    </source>
</evidence>
<keyword evidence="1" id="KW-0863">Zinc-finger</keyword>
<reference evidence="5 7" key="1">
    <citation type="journal article" date="2008" name="Science">
        <title>The Physcomitrella genome reveals evolutionary insights into the conquest of land by plants.</title>
        <authorList>
            <person name="Rensing S."/>
            <person name="Lang D."/>
            <person name="Zimmer A."/>
            <person name="Terry A."/>
            <person name="Salamov A."/>
            <person name="Shapiro H."/>
            <person name="Nishiyama T."/>
            <person name="Perroud P.-F."/>
            <person name="Lindquist E."/>
            <person name="Kamisugi Y."/>
            <person name="Tanahashi T."/>
            <person name="Sakakibara K."/>
            <person name="Fujita T."/>
            <person name="Oishi K."/>
            <person name="Shin-I T."/>
            <person name="Kuroki Y."/>
            <person name="Toyoda A."/>
            <person name="Suzuki Y."/>
            <person name="Hashimoto A."/>
            <person name="Yamaguchi K."/>
            <person name="Sugano A."/>
            <person name="Kohara Y."/>
            <person name="Fujiyama A."/>
            <person name="Anterola A."/>
            <person name="Aoki S."/>
            <person name="Ashton N."/>
            <person name="Barbazuk W.B."/>
            <person name="Barker E."/>
            <person name="Bennetzen J."/>
            <person name="Bezanilla M."/>
            <person name="Blankenship R."/>
            <person name="Cho S.H."/>
            <person name="Dutcher S."/>
            <person name="Estelle M."/>
            <person name="Fawcett J.A."/>
            <person name="Gundlach H."/>
            <person name="Hanada K."/>
            <person name="Heyl A."/>
            <person name="Hicks K.A."/>
            <person name="Hugh J."/>
            <person name="Lohr M."/>
            <person name="Mayer K."/>
            <person name="Melkozernov A."/>
            <person name="Murata T."/>
            <person name="Nelson D."/>
            <person name="Pils B."/>
            <person name="Prigge M."/>
            <person name="Reiss B."/>
            <person name="Renner T."/>
            <person name="Rombauts S."/>
            <person name="Rushton P."/>
            <person name="Sanderfoot A."/>
            <person name="Schween G."/>
            <person name="Shiu S.-H."/>
            <person name="Stueber K."/>
            <person name="Theodoulou F.L."/>
            <person name="Tu H."/>
            <person name="Van de Peer Y."/>
            <person name="Verrier P.J."/>
            <person name="Waters E."/>
            <person name="Wood A."/>
            <person name="Yang L."/>
            <person name="Cove D."/>
            <person name="Cuming A."/>
            <person name="Hasebe M."/>
            <person name="Lucas S."/>
            <person name="Mishler D.B."/>
            <person name="Reski R."/>
            <person name="Grigoriev I."/>
            <person name="Quatrano R.S."/>
            <person name="Boore J.L."/>
        </authorList>
    </citation>
    <scope>NUCLEOTIDE SEQUENCE [LARGE SCALE GENOMIC DNA]</scope>
    <source>
        <strain evidence="6 7">cv. Gransden 2004</strain>
    </source>
</reference>
<protein>
    <recommendedName>
        <fullName evidence="4">C2H2-type domain-containing protein</fullName>
    </recommendedName>
</protein>
<dbReference type="EnsemblPlants" id="Pp3c23_8430V3.3">
    <property type="protein sequence ID" value="Pp3c23_8430V3.3"/>
    <property type="gene ID" value="Pp3c23_8430"/>
</dbReference>
<dbReference type="GeneID" id="112275896"/>
<feature type="coiled-coil region" evidence="2">
    <location>
        <begin position="264"/>
        <end position="291"/>
    </location>
</feature>
<name>A0A2K1III8_PHYPA</name>
<feature type="region of interest" description="Disordered" evidence="3">
    <location>
        <begin position="414"/>
        <end position="442"/>
    </location>
</feature>
<feature type="domain" description="C2H2-type" evidence="4">
    <location>
        <begin position="325"/>
        <end position="355"/>
    </location>
</feature>
<reference evidence="6" key="3">
    <citation type="submission" date="2020-12" db="UniProtKB">
        <authorList>
            <consortium name="EnsemblPlants"/>
        </authorList>
    </citation>
    <scope>IDENTIFICATION</scope>
</reference>
<evidence type="ECO:0000256" key="2">
    <source>
        <dbReference type="SAM" id="Coils"/>
    </source>
</evidence>
<accession>A0A2K1III8</accession>
<dbReference type="InterPro" id="IPR013087">
    <property type="entry name" value="Znf_C2H2_type"/>
</dbReference>
<evidence type="ECO:0000256" key="1">
    <source>
        <dbReference type="PROSITE-ProRule" id="PRU00042"/>
    </source>
</evidence>
<organism evidence="5">
    <name type="scientific">Physcomitrium patens</name>
    <name type="common">Spreading-leaved earth moss</name>
    <name type="synonym">Physcomitrella patens</name>
    <dbReference type="NCBI Taxonomy" id="3218"/>
    <lineage>
        <taxon>Eukaryota</taxon>
        <taxon>Viridiplantae</taxon>
        <taxon>Streptophyta</taxon>
        <taxon>Embryophyta</taxon>
        <taxon>Bryophyta</taxon>
        <taxon>Bryophytina</taxon>
        <taxon>Bryopsida</taxon>
        <taxon>Funariidae</taxon>
        <taxon>Funariales</taxon>
        <taxon>Funariaceae</taxon>
        <taxon>Physcomitrium</taxon>
    </lineage>
</organism>
<reference evidence="5 7" key="2">
    <citation type="journal article" date="2018" name="Plant J.">
        <title>The Physcomitrella patens chromosome-scale assembly reveals moss genome structure and evolution.</title>
        <authorList>
            <person name="Lang D."/>
            <person name="Ullrich K.K."/>
            <person name="Murat F."/>
            <person name="Fuchs J."/>
            <person name="Jenkins J."/>
            <person name="Haas F.B."/>
            <person name="Piednoel M."/>
            <person name="Gundlach H."/>
            <person name="Van Bel M."/>
            <person name="Meyberg R."/>
            <person name="Vives C."/>
            <person name="Morata J."/>
            <person name="Symeonidi A."/>
            <person name="Hiss M."/>
            <person name="Muchero W."/>
            <person name="Kamisugi Y."/>
            <person name="Saleh O."/>
            <person name="Blanc G."/>
            <person name="Decker E.L."/>
            <person name="van Gessel N."/>
            <person name="Grimwood J."/>
            <person name="Hayes R.D."/>
            <person name="Graham S.W."/>
            <person name="Gunter L.E."/>
            <person name="McDaniel S.F."/>
            <person name="Hoernstein S.N.W."/>
            <person name="Larsson A."/>
            <person name="Li F.W."/>
            <person name="Perroud P.F."/>
            <person name="Phillips J."/>
            <person name="Ranjan P."/>
            <person name="Rokshar D.S."/>
            <person name="Rothfels C.J."/>
            <person name="Schneider L."/>
            <person name="Shu S."/>
            <person name="Stevenson D.W."/>
            <person name="Thummler F."/>
            <person name="Tillich M."/>
            <person name="Villarreal Aguilar J.C."/>
            <person name="Widiez T."/>
            <person name="Wong G.K."/>
            <person name="Wymore A."/>
            <person name="Zhang Y."/>
            <person name="Zimmer A.D."/>
            <person name="Quatrano R.S."/>
            <person name="Mayer K.F.X."/>
            <person name="Goodstein D."/>
            <person name="Casacuberta J.M."/>
            <person name="Vandepoele K."/>
            <person name="Reski R."/>
            <person name="Cuming A.C."/>
            <person name="Tuskan G.A."/>
            <person name="Maumus F."/>
            <person name="Salse J."/>
            <person name="Schmutz J."/>
            <person name="Rensing S.A."/>
        </authorList>
    </citation>
    <scope>NUCLEOTIDE SEQUENCE [LARGE SCALE GENOMIC DNA]</scope>
    <source>
        <strain evidence="6 7">cv. Gransden 2004</strain>
    </source>
</reference>
<dbReference type="RefSeq" id="XP_024362399.1">
    <property type="nucleotide sequence ID" value="XM_024506631.2"/>
</dbReference>
<dbReference type="PROSITE" id="PS00028">
    <property type="entry name" value="ZINC_FINGER_C2H2_1"/>
    <property type="match status" value="1"/>
</dbReference>